<organism evidence="2 3">
    <name type="scientific">Holothuria leucospilota</name>
    <name type="common">Black long sea cucumber</name>
    <name type="synonym">Mertensiothuria leucospilota</name>
    <dbReference type="NCBI Taxonomy" id="206669"/>
    <lineage>
        <taxon>Eukaryota</taxon>
        <taxon>Metazoa</taxon>
        <taxon>Echinodermata</taxon>
        <taxon>Eleutherozoa</taxon>
        <taxon>Echinozoa</taxon>
        <taxon>Holothuroidea</taxon>
        <taxon>Aspidochirotacea</taxon>
        <taxon>Aspidochirotida</taxon>
        <taxon>Holothuriidae</taxon>
        <taxon>Holothuria</taxon>
    </lineage>
</organism>
<gene>
    <name evidence="2" type="ORF">HOLleu_19377</name>
</gene>
<dbReference type="EMBL" id="JAIZAY010000009">
    <property type="protein sequence ID" value="KAJ8035637.1"/>
    <property type="molecule type" value="Genomic_DNA"/>
</dbReference>
<dbReference type="OrthoDB" id="88467at2759"/>
<dbReference type="AlphaFoldDB" id="A0A9Q1H4Y3"/>
<name>A0A9Q1H4Y3_HOLLE</name>
<evidence type="ECO:0000313" key="2">
    <source>
        <dbReference type="EMBL" id="KAJ8035637.1"/>
    </source>
</evidence>
<proteinExistence type="predicted"/>
<evidence type="ECO:0000313" key="3">
    <source>
        <dbReference type="Proteomes" id="UP001152320"/>
    </source>
</evidence>
<reference evidence="2" key="1">
    <citation type="submission" date="2021-10" db="EMBL/GenBank/DDBJ databases">
        <title>Tropical sea cucumber genome reveals ecological adaptation and Cuvierian tubules defense mechanism.</title>
        <authorList>
            <person name="Chen T."/>
        </authorList>
    </citation>
    <scope>NUCLEOTIDE SEQUENCE</scope>
    <source>
        <strain evidence="2">Nanhai2018</strain>
        <tissue evidence="2">Muscle</tissue>
    </source>
</reference>
<keyword evidence="3" id="KW-1185">Reference proteome</keyword>
<protein>
    <submittedName>
        <fullName evidence="2">Uncharacterized protein</fullName>
    </submittedName>
</protein>
<feature type="compositionally biased region" description="Basic and acidic residues" evidence="1">
    <location>
        <begin position="43"/>
        <end position="52"/>
    </location>
</feature>
<feature type="region of interest" description="Disordered" evidence="1">
    <location>
        <begin position="1"/>
        <end position="52"/>
    </location>
</feature>
<accession>A0A9Q1H4Y3</accession>
<evidence type="ECO:0000256" key="1">
    <source>
        <dbReference type="SAM" id="MobiDB-lite"/>
    </source>
</evidence>
<comment type="caution">
    <text evidence="2">The sequence shown here is derived from an EMBL/GenBank/DDBJ whole genome shotgun (WGS) entry which is preliminary data.</text>
</comment>
<sequence length="911" mass="100835">MEDSENNRNNDAAAGDMEDVEPDGPFGHSAEDGDGLENSANESHMDVEKEDNTKQVPLAFALMTRWRRQDYKVFRGVKDMLLGVPKVKRMVMDFDTAMWRGAQTFPEVTLLDATSIGNRQCGRRVQTLVLRTAYTEDAGTQAFIPRLMALPMLPNGQIKPHFDVMAGKAATESLQELCCYITNTWMSDGLWAPHAQCVFKRTIRTNNDVEDVLVTQVINRPDPSTVIQPGFPSTINANVDIRFREKPVTTGAKGENLWKLSTWISSRADGTGRQYSYREQSLNNEQQSQYYKKKEPFGFTNLPIEFDGQGGLCTDFVYVCVKFERGDNPVINYDLGFNFQGFPNNDVLTNCAEIPDCQAVVAQGLSWRYSGSNIIAGMKNPLDIVATSTFTQDSTPTSGTNLWRLGLYGSTQSDGSGPQFNYVSQVLNDKESSYDFQGRDIQFNEGLAMFDVAAIGCTEYIYACMEFTKGPNANPDFAFSVIPSGDVITLCKQSPCLASAVNSRTTQNPLTLRVEMTGRNVGVAGEGLWRLRAFGSSNGDGSGRRIEQQGQTLFLDRPTVFEEVDFNLNMRNRPCQDVAFICVEIQKNDNPSTVFRLIPDPDESVMISCVPNECTGVVARGLSWSYQADNVIAGIENPISISAEVTFTDDSSNVRGDYLWRLGLYGSKFRDGSGEKFNYNRQVLNDAESSLDLVSTKLTFSQGAAMFDVAAIGCTEYMFSCMEFTKNEEGQDFAFSVFPEGDVLTLCKESPCLANVKIVKIKNSLLSGKLQSYRPSNRLAMKVSVTGAEVGVSGKGLWQLRAFGSGSRDGSGKRYGEVVQVLNNRQQNQMLSLEAPMVFQSVSYDLDASDASCRDIRYVCVELEKGPNPDVVFNLVPVPDSSVMVSCVRLNCEGLLYKLKAHFLVVNKLVM</sequence>
<dbReference type="Proteomes" id="UP001152320">
    <property type="component" value="Chromosome 9"/>
</dbReference>